<evidence type="ECO:0000256" key="10">
    <source>
        <dbReference type="SAM" id="MobiDB-lite"/>
    </source>
</evidence>
<keyword evidence="5 11" id="KW-0812">Transmembrane</keyword>
<dbReference type="InterPro" id="IPR045851">
    <property type="entry name" value="AMP-bd_C_sf"/>
</dbReference>
<comment type="subcellular location">
    <subcellularLocation>
        <location evidence="1 9">Bacterial flagellum basal body</location>
    </subcellularLocation>
    <subcellularLocation>
        <location evidence="2">Cell membrane</location>
        <topology evidence="2">Multi-pass membrane protein</topology>
    </subcellularLocation>
</comment>
<dbReference type="PRINTS" id="PR01009">
    <property type="entry name" value="FLGMRINGFLIF"/>
</dbReference>
<evidence type="ECO:0000259" key="12">
    <source>
        <dbReference type="Pfam" id="PF01514"/>
    </source>
</evidence>
<dbReference type="NCBIfam" id="TIGR00206">
    <property type="entry name" value="fliF"/>
    <property type="match status" value="1"/>
</dbReference>
<evidence type="ECO:0000256" key="5">
    <source>
        <dbReference type="ARBA" id="ARBA00022692"/>
    </source>
</evidence>
<feature type="compositionally biased region" description="Low complexity" evidence="10">
    <location>
        <begin position="308"/>
        <end position="320"/>
    </location>
</feature>
<dbReference type="PANTHER" id="PTHR30046:SF0">
    <property type="entry name" value="FLAGELLAR M-RING PROTEIN"/>
    <property type="match status" value="1"/>
</dbReference>
<sequence>MRSPLADFTEQVKNVWGGMTQSQRVLFLLVSTALFAGLITLFLYSGKPDYAPLLRSVDPQETGRVVDTLAELGIPHRLSSGGTVVEVPQDRLHEARMKLAQKGFPTRGTGFEVFDKNTFGLTSFLQRVNYQRALQGELERTIMQLAEVEAARVHIVLPEERLFAEDRKEPTASVVLKLRPGATLKEEQIEAIAHLVANSVEGLDPQRVAIVDDRGNILATGTKEGTTLLGLANLTATQLEVKREVEEVLTRRIQTMLESVLGREQAVVRVSAELNFERREGEKEVFEPVREGEGIVRSTKETEERYEGTATPPGGAAGVASNIPVYGEPGERGTQSTYNRRESTVNYEVNRILERFSSSPGRIERLSVAVLVDSTLPPEAVEKVRSVVQAAAGIDFSRGDTLIVEALPFNRAMWEEERRALAAQKFAGLLELLLKYGVVAFLALLFYILGRRILVAATTPPQEVVTEFYEAEEAPEEEVTELPSVRPPELTPEERMRLELQRQMEEEVQKLVQTSPANVAKLIRNWLSEE</sequence>
<reference evidence="14" key="1">
    <citation type="journal article" date="2020" name="mSystems">
        <title>Genome- and Community-Level Interaction Insights into Carbon Utilization and Element Cycling Functions of Hydrothermarchaeota in Hydrothermal Sediment.</title>
        <authorList>
            <person name="Zhou Z."/>
            <person name="Liu Y."/>
            <person name="Xu W."/>
            <person name="Pan J."/>
            <person name="Luo Z.H."/>
            <person name="Li M."/>
        </authorList>
    </citation>
    <scope>NUCLEOTIDE SEQUENCE [LARGE SCALE GENOMIC DNA]</scope>
    <source>
        <strain evidence="14">SpSt-747</strain>
    </source>
</reference>
<dbReference type="InterPro" id="IPR000067">
    <property type="entry name" value="FlgMring_FliF"/>
</dbReference>
<dbReference type="PIRSF" id="PIRSF004862">
    <property type="entry name" value="FliF"/>
    <property type="match status" value="1"/>
</dbReference>
<dbReference type="InterPro" id="IPR013556">
    <property type="entry name" value="Flag_M-ring_C"/>
</dbReference>
<keyword evidence="14" id="KW-0966">Cell projection</keyword>
<accession>A0A7V3YFG0</accession>
<dbReference type="Pfam" id="PF08345">
    <property type="entry name" value="YscJ_FliF_C"/>
    <property type="match status" value="1"/>
</dbReference>
<dbReference type="InterPro" id="IPR043427">
    <property type="entry name" value="YscJ/FliF"/>
</dbReference>
<evidence type="ECO:0000313" key="14">
    <source>
        <dbReference type="EMBL" id="HGI30114.1"/>
    </source>
</evidence>
<proteinExistence type="inferred from homology"/>
<evidence type="ECO:0000256" key="6">
    <source>
        <dbReference type="ARBA" id="ARBA00022989"/>
    </source>
</evidence>
<feature type="transmembrane region" description="Helical" evidence="11">
    <location>
        <begin position="426"/>
        <end position="449"/>
    </location>
</feature>
<feature type="compositionally biased region" description="Basic and acidic residues" evidence="10">
    <location>
        <begin position="298"/>
        <end position="307"/>
    </location>
</feature>
<evidence type="ECO:0000256" key="3">
    <source>
        <dbReference type="ARBA" id="ARBA00007971"/>
    </source>
</evidence>
<evidence type="ECO:0000256" key="7">
    <source>
        <dbReference type="ARBA" id="ARBA00023136"/>
    </source>
</evidence>
<keyword evidence="4" id="KW-1003">Cell membrane</keyword>
<name>A0A7V3YFG0_9BACT</name>
<comment type="similarity">
    <text evidence="3 9">Belongs to the FliF family.</text>
</comment>
<protein>
    <recommendedName>
        <fullName evidence="9">Flagellar M-ring protein</fullName>
    </recommendedName>
</protein>
<evidence type="ECO:0000256" key="8">
    <source>
        <dbReference type="ARBA" id="ARBA00023143"/>
    </source>
</evidence>
<comment type="caution">
    <text evidence="14">The sequence shown here is derived from an EMBL/GenBank/DDBJ whole genome shotgun (WGS) entry which is preliminary data.</text>
</comment>
<dbReference type="PANTHER" id="PTHR30046">
    <property type="entry name" value="FLAGELLAR M-RING PROTEIN"/>
    <property type="match status" value="1"/>
</dbReference>
<evidence type="ECO:0000259" key="13">
    <source>
        <dbReference type="Pfam" id="PF08345"/>
    </source>
</evidence>
<dbReference type="EMBL" id="DTFV01000038">
    <property type="protein sequence ID" value="HGI30114.1"/>
    <property type="molecule type" value="Genomic_DNA"/>
</dbReference>
<keyword evidence="6 11" id="KW-1133">Transmembrane helix</keyword>
<dbReference type="AlphaFoldDB" id="A0A7V3YFG0"/>
<evidence type="ECO:0000256" key="11">
    <source>
        <dbReference type="SAM" id="Phobius"/>
    </source>
</evidence>
<evidence type="ECO:0000256" key="1">
    <source>
        <dbReference type="ARBA" id="ARBA00004117"/>
    </source>
</evidence>
<evidence type="ECO:0000256" key="2">
    <source>
        <dbReference type="ARBA" id="ARBA00004651"/>
    </source>
</evidence>
<dbReference type="GO" id="GO:0003774">
    <property type="term" value="F:cytoskeletal motor activity"/>
    <property type="evidence" value="ECO:0007669"/>
    <property type="project" value="InterPro"/>
</dbReference>
<dbReference type="Gene3D" id="3.30.300.30">
    <property type="match status" value="1"/>
</dbReference>
<evidence type="ECO:0000256" key="9">
    <source>
        <dbReference type="PIRNR" id="PIRNR004862"/>
    </source>
</evidence>
<dbReference type="Pfam" id="PF01514">
    <property type="entry name" value="YscJ_FliF"/>
    <property type="match status" value="1"/>
</dbReference>
<keyword evidence="14" id="KW-0282">Flagellum</keyword>
<keyword evidence="8 9" id="KW-0975">Bacterial flagellum</keyword>
<feature type="transmembrane region" description="Helical" evidence="11">
    <location>
        <begin position="25"/>
        <end position="45"/>
    </location>
</feature>
<evidence type="ECO:0000256" key="4">
    <source>
        <dbReference type="ARBA" id="ARBA00022475"/>
    </source>
</evidence>
<keyword evidence="14" id="KW-0969">Cilium</keyword>
<feature type="domain" description="Flagellar M-ring C-terminal" evidence="13">
    <location>
        <begin position="257"/>
        <end position="409"/>
    </location>
</feature>
<feature type="domain" description="Flagellar M-ring N-terminal" evidence="12">
    <location>
        <begin position="46"/>
        <end position="219"/>
    </location>
</feature>
<dbReference type="InterPro" id="IPR006182">
    <property type="entry name" value="FliF_N_dom"/>
</dbReference>
<dbReference type="GO" id="GO:0009431">
    <property type="term" value="C:bacterial-type flagellum basal body, MS ring"/>
    <property type="evidence" value="ECO:0007669"/>
    <property type="project" value="InterPro"/>
</dbReference>
<keyword evidence="7 11" id="KW-0472">Membrane</keyword>
<gene>
    <name evidence="14" type="primary">fliF</name>
    <name evidence="14" type="ORF">ENV30_02195</name>
</gene>
<dbReference type="GO" id="GO:0071973">
    <property type="term" value="P:bacterial-type flagellum-dependent cell motility"/>
    <property type="evidence" value="ECO:0007669"/>
    <property type="project" value="InterPro"/>
</dbReference>
<comment type="function">
    <text evidence="9">The M ring may be actively involved in energy transduction.</text>
</comment>
<organism evidence="14">
    <name type="scientific">Candidatus Caldatribacterium californiense</name>
    <dbReference type="NCBI Taxonomy" id="1454726"/>
    <lineage>
        <taxon>Bacteria</taxon>
        <taxon>Pseudomonadati</taxon>
        <taxon>Atribacterota</taxon>
        <taxon>Atribacteria</taxon>
        <taxon>Atribacterales</taxon>
        <taxon>Candidatus Caldatribacteriaceae</taxon>
        <taxon>Candidatus Caldatribacterium</taxon>
    </lineage>
</organism>
<feature type="region of interest" description="Disordered" evidence="10">
    <location>
        <begin position="298"/>
        <end position="336"/>
    </location>
</feature>
<dbReference type="GO" id="GO:0005886">
    <property type="term" value="C:plasma membrane"/>
    <property type="evidence" value="ECO:0007669"/>
    <property type="project" value="UniProtKB-SubCell"/>
</dbReference>